<feature type="signal peptide" evidence="1">
    <location>
        <begin position="1"/>
        <end position="20"/>
    </location>
</feature>
<protein>
    <recommendedName>
        <fullName evidence="2">Glucose/Sorbosone dehydrogenase domain-containing protein</fullName>
    </recommendedName>
</protein>
<dbReference type="PANTHER" id="PTHR19328:SF75">
    <property type="entry name" value="ALDOSE SUGAR DEHYDROGENASE YLII"/>
    <property type="match status" value="1"/>
</dbReference>
<dbReference type="Gene3D" id="2.120.10.30">
    <property type="entry name" value="TolB, C-terminal domain"/>
    <property type="match status" value="1"/>
</dbReference>
<evidence type="ECO:0000259" key="2">
    <source>
        <dbReference type="Pfam" id="PF07995"/>
    </source>
</evidence>
<comment type="caution">
    <text evidence="3">The sequence shown here is derived from an EMBL/GenBank/DDBJ whole genome shotgun (WGS) entry which is preliminary data.</text>
</comment>
<accession>A0A150WN96</accession>
<evidence type="ECO:0000256" key="1">
    <source>
        <dbReference type="SAM" id="SignalP"/>
    </source>
</evidence>
<keyword evidence="4" id="KW-1185">Reference proteome</keyword>
<dbReference type="AlphaFoldDB" id="A0A150WN96"/>
<sequence length="369" mass="41298">MKSVLSLLILLLNFSPFAYAQDSAGKVYESAGLKFRYENLMKRSDAIWGFDFLSDGKIIFTERRGTINTFDPATKQVTPLTGTPEVWAQGQGGMLDVRVHPTNKNEIFFTYAMPLNKGGTTAVGRATLDSNKLTNVKRLFIAHSESKNGEHFGSRIEFDNAGHIFFAVGDRGERPRVQDLSFHMGKVMRIKEDGSVPQDNPFVKTKNAKPEIWALGVRSPQGLTTHPETKELWEAEMGPRGGDEINIIAKGKNYGWPVITYGREYWGPKIGEEKKEGMEQPLVYWVPSISPSALTFYTGSSFPTWKNNAFLANLSGQHLRRLVIKDNKVIQQEELLSGIARFRNVRTGPDGHLYVSTDDGQISRLVPAK</sequence>
<evidence type="ECO:0000313" key="3">
    <source>
        <dbReference type="EMBL" id="KYG65769.1"/>
    </source>
</evidence>
<feature type="domain" description="Glucose/Sorbosone dehydrogenase" evidence="2">
    <location>
        <begin position="47"/>
        <end position="362"/>
    </location>
</feature>
<dbReference type="OrthoDB" id="9770043at2"/>
<name>A0A150WN96_BDEBC</name>
<reference evidence="3 4" key="1">
    <citation type="submission" date="2016-03" db="EMBL/GenBank/DDBJ databases">
        <authorList>
            <person name="Ploux O."/>
        </authorList>
    </citation>
    <scope>NUCLEOTIDE SEQUENCE [LARGE SCALE GENOMIC DNA]</scope>
    <source>
        <strain evidence="3 4">R0</strain>
    </source>
</reference>
<dbReference type="InterPro" id="IPR011042">
    <property type="entry name" value="6-blade_b-propeller_TolB-like"/>
</dbReference>
<dbReference type="InterPro" id="IPR012938">
    <property type="entry name" value="Glc/Sorbosone_DH"/>
</dbReference>
<dbReference type="InterPro" id="IPR011041">
    <property type="entry name" value="Quinoprot_gluc/sorb_DH_b-prop"/>
</dbReference>
<dbReference type="Pfam" id="PF07995">
    <property type="entry name" value="GSDH"/>
    <property type="match status" value="1"/>
</dbReference>
<dbReference type="Proteomes" id="UP000075320">
    <property type="component" value="Unassembled WGS sequence"/>
</dbReference>
<gene>
    <name evidence="3" type="ORF">AZI86_01455</name>
</gene>
<keyword evidence="1" id="KW-0732">Signal</keyword>
<proteinExistence type="predicted"/>
<organism evidence="3 4">
    <name type="scientific">Bdellovibrio bacteriovorus</name>
    <dbReference type="NCBI Taxonomy" id="959"/>
    <lineage>
        <taxon>Bacteria</taxon>
        <taxon>Pseudomonadati</taxon>
        <taxon>Bdellovibrionota</taxon>
        <taxon>Bdellovibrionia</taxon>
        <taxon>Bdellovibrionales</taxon>
        <taxon>Pseudobdellovibrionaceae</taxon>
        <taxon>Bdellovibrio</taxon>
    </lineage>
</organism>
<dbReference type="SUPFAM" id="SSF50952">
    <property type="entry name" value="Soluble quinoprotein glucose dehydrogenase"/>
    <property type="match status" value="1"/>
</dbReference>
<dbReference type="RefSeq" id="WP_061833313.1">
    <property type="nucleotide sequence ID" value="NZ_LUKE01000001.1"/>
</dbReference>
<evidence type="ECO:0000313" key="4">
    <source>
        <dbReference type="Proteomes" id="UP000075320"/>
    </source>
</evidence>
<dbReference type="EMBL" id="LUKE01000001">
    <property type="protein sequence ID" value="KYG65769.1"/>
    <property type="molecule type" value="Genomic_DNA"/>
</dbReference>
<dbReference type="PANTHER" id="PTHR19328">
    <property type="entry name" value="HEDGEHOG-INTERACTING PROTEIN"/>
    <property type="match status" value="1"/>
</dbReference>
<feature type="chain" id="PRO_5007573473" description="Glucose/Sorbosone dehydrogenase domain-containing protein" evidence="1">
    <location>
        <begin position="21"/>
        <end position="369"/>
    </location>
</feature>